<dbReference type="Pfam" id="PF13860">
    <property type="entry name" value="FlgD_ig"/>
    <property type="match status" value="1"/>
</dbReference>
<dbReference type="Proteomes" id="UP001157911">
    <property type="component" value="Unassembled WGS sequence"/>
</dbReference>
<comment type="caution">
    <text evidence="8">The sequence shown here is derived from an EMBL/GenBank/DDBJ whole genome shotgun (WGS) entry which is preliminary data.</text>
</comment>
<keyword evidence="8" id="KW-0282">Flagellum</keyword>
<accession>A0ABY1NNE7</accession>
<evidence type="ECO:0000259" key="6">
    <source>
        <dbReference type="Pfam" id="PF13860"/>
    </source>
</evidence>
<proteinExistence type="inferred from homology"/>
<dbReference type="InterPro" id="IPR025965">
    <property type="entry name" value="FlgD/Vpr_Ig-like"/>
</dbReference>
<evidence type="ECO:0000256" key="5">
    <source>
        <dbReference type="RuleBase" id="RU362076"/>
    </source>
</evidence>
<dbReference type="RefSeq" id="WP_283400621.1">
    <property type="nucleotide sequence ID" value="NZ_FXUB01000003.1"/>
</dbReference>
<protein>
    <recommendedName>
        <fullName evidence="2 5">Basal-body rod modification protein FlgD</fullName>
    </recommendedName>
</protein>
<evidence type="ECO:0000256" key="1">
    <source>
        <dbReference type="ARBA" id="ARBA00010577"/>
    </source>
</evidence>
<evidence type="ECO:0000259" key="7">
    <source>
        <dbReference type="Pfam" id="PF13861"/>
    </source>
</evidence>
<dbReference type="Pfam" id="PF13861">
    <property type="entry name" value="FLgD_tudor"/>
    <property type="match status" value="1"/>
</dbReference>
<name>A0ABY1NNE7_9BACT</name>
<dbReference type="EMBL" id="FXUB01000003">
    <property type="protein sequence ID" value="SMP13807.1"/>
    <property type="molecule type" value="Genomic_DNA"/>
</dbReference>
<evidence type="ECO:0000313" key="9">
    <source>
        <dbReference type="Proteomes" id="UP001157911"/>
    </source>
</evidence>
<evidence type="ECO:0000256" key="2">
    <source>
        <dbReference type="ARBA" id="ARBA00016013"/>
    </source>
</evidence>
<dbReference type="InterPro" id="IPR025963">
    <property type="entry name" value="FLgD_Tudor"/>
</dbReference>
<organism evidence="8 9">
    <name type="scientific">Desulfurobacterium pacificum</name>
    <dbReference type="NCBI Taxonomy" id="240166"/>
    <lineage>
        <taxon>Bacteria</taxon>
        <taxon>Pseudomonadati</taxon>
        <taxon>Aquificota</taxon>
        <taxon>Aquificia</taxon>
        <taxon>Desulfurobacteriales</taxon>
        <taxon>Desulfurobacteriaceae</taxon>
        <taxon>Desulfurobacterium</taxon>
    </lineage>
</organism>
<keyword evidence="8" id="KW-0969">Cilium</keyword>
<gene>
    <name evidence="8" type="ORF">SAMN06265339_1161</name>
</gene>
<feature type="domain" description="FlgD/Vpr Ig-like" evidence="6">
    <location>
        <begin position="104"/>
        <end position="176"/>
    </location>
</feature>
<evidence type="ECO:0000313" key="8">
    <source>
        <dbReference type="EMBL" id="SMP13807.1"/>
    </source>
</evidence>
<keyword evidence="9" id="KW-1185">Reference proteome</keyword>
<comment type="function">
    <text evidence="4 5">Required for flagellar hook formation. May act as a scaffolding protein.</text>
</comment>
<evidence type="ECO:0000256" key="4">
    <source>
        <dbReference type="ARBA" id="ARBA00024746"/>
    </source>
</evidence>
<dbReference type="Gene3D" id="2.60.40.4070">
    <property type="match status" value="1"/>
</dbReference>
<dbReference type="Gene3D" id="2.30.30.910">
    <property type="match status" value="1"/>
</dbReference>
<dbReference type="InterPro" id="IPR005648">
    <property type="entry name" value="FlgD"/>
</dbReference>
<keyword evidence="3 5" id="KW-1005">Bacterial flagellum biogenesis</keyword>
<evidence type="ECO:0000256" key="3">
    <source>
        <dbReference type="ARBA" id="ARBA00022795"/>
    </source>
</evidence>
<reference evidence="8 9" key="1">
    <citation type="submission" date="2017-05" db="EMBL/GenBank/DDBJ databases">
        <authorList>
            <person name="Varghese N."/>
            <person name="Submissions S."/>
        </authorList>
    </citation>
    <scope>NUCLEOTIDE SEQUENCE [LARGE SCALE GENOMIC DNA]</scope>
    <source>
        <strain evidence="8 9">DSM 15522</strain>
    </source>
</reference>
<comment type="similarity">
    <text evidence="1 5">Belongs to the FlgD family.</text>
</comment>
<feature type="domain" description="FlgD Tudor-like" evidence="7">
    <location>
        <begin position="92"/>
        <end position="215"/>
    </location>
</feature>
<keyword evidence="8" id="KW-0966">Cell projection</keyword>
<sequence length="220" mass="24568">MAIDGINENIFYSSDQEPKVVDANYDNSQMSQSDFLKVLLTDLQWQDPLQAEDISDFINNTVKLREMEVLDKFETSVDSFVSSIQSQTLFYASSFIGKTVEYEGNQTYVKDGKGYASFVLSQPADLVKVTVYDSSGNVVEEKTFNNLQAEQEYPIEIDNPALPDGYYTVDVEAYNGNDKVDVTVNSYAYVKEVKKEDDGKVYVITDVSSIPLDKIVGVGG</sequence>
<dbReference type="Pfam" id="PF03963">
    <property type="entry name" value="FlgD"/>
    <property type="match status" value="1"/>
</dbReference>